<evidence type="ECO:0000313" key="4">
    <source>
        <dbReference type="Proteomes" id="UP000244189"/>
    </source>
</evidence>
<organism evidence="3 4">
    <name type="scientific">Sphingomonas aurantiaca</name>
    <dbReference type="NCBI Taxonomy" id="185949"/>
    <lineage>
        <taxon>Bacteria</taxon>
        <taxon>Pseudomonadati</taxon>
        <taxon>Pseudomonadota</taxon>
        <taxon>Alphaproteobacteria</taxon>
        <taxon>Sphingomonadales</taxon>
        <taxon>Sphingomonadaceae</taxon>
        <taxon>Sphingomonas</taxon>
    </lineage>
</organism>
<keyword evidence="2" id="KW-0564">Palmitate</keyword>
<dbReference type="EMBL" id="QAOG01000008">
    <property type="protein sequence ID" value="PTQ58481.1"/>
    <property type="molecule type" value="Genomic_DNA"/>
</dbReference>
<proteinExistence type="inferred from homology"/>
<keyword evidence="2" id="KW-0449">Lipoprotein</keyword>
<sequence length="469" mass="48730">MIRLRIAAALIGATALAGCNLAPHYVRSVADFVPTGWPAGAAYAPNAAGRAGMPWRSLVVDAKLRTVIERALVNNQDLAQAVANVASARALYRVQKSNQLPTLSADAGATIDRAVTGGGSSSGGTGTGGSSTLFSGSVGISGFELDLFGRQKNLSRAAFETYLGTQSGARNTRFTVVAETATAYLTLVSDRDLLAVSYAQVASSERTVKLNDELHDVGLVSGADPADARTLLAQARADVAQYTTQVAQDRNALELLVGAPVEDALLSASLAALDTGIATVPAGLSSTVLLDRPDVVEAEHQLKSANANVGAARAAFFPTISLTSALGVASSALTSLFSGSTWSASPSASVPILGGTNRGNLDYAKAQVDYYLAAYRKAAQTAYRDVADGLARRGTIARQRAAQADLVAAAQKSYTVSEARYREGTDSFLTALVAQRTLYSARQSAITTDLTDLQNRVTLYQAIGSDDTL</sequence>
<comment type="caution">
    <text evidence="3">The sequence shown here is derived from an EMBL/GenBank/DDBJ whole genome shotgun (WGS) entry which is preliminary data.</text>
</comment>
<dbReference type="PROSITE" id="PS51257">
    <property type="entry name" value="PROKAR_LIPOPROTEIN"/>
    <property type="match status" value="1"/>
</dbReference>
<gene>
    <name evidence="3" type="ORF">C8J26_3782</name>
</gene>
<keyword evidence="2" id="KW-0732">Signal</keyword>
<comment type="similarity">
    <text evidence="1 2">Belongs to the outer membrane factor (OMF) (TC 1.B.17) family.</text>
</comment>
<dbReference type="GO" id="GO:0015562">
    <property type="term" value="F:efflux transmembrane transporter activity"/>
    <property type="evidence" value="ECO:0007669"/>
    <property type="project" value="InterPro"/>
</dbReference>
<dbReference type="InterPro" id="IPR003423">
    <property type="entry name" value="OMP_efflux"/>
</dbReference>
<evidence type="ECO:0000256" key="1">
    <source>
        <dbReference type="ARBA" id="ARBA00007613"/>
    </source>
</evidence>
<dbReference type="Proteomes" id="UP000244189">
    <property type="component" value="Unassembled WGS sequence"/>
</dbReference>
<dbReference type="GO" id="GO:0005886">
    <property type="term" value="C:plasma membrane"/>
    <property type="evidence" value="ECO:0007669"/>
    <property type="project" value="UniProtKB-SubCell"/>
</dbReference>
<keyword evidence="2" id="KW-0472">Membrane</keyword>
<dbReference type="Pfam" id="PF02321">
    <property type="entry name" value="OEP"/>
    <property type="match status" value="2"/>
</dbReference>
<dbReference type="AlphaFoldDB" id="A0A2T5GGL8"/>
<dbReference type="NCBIfam" id="TIGR01845">
    <property type="entry name" value="outer_NodT"/>
    <property type="match status" value="1"/>
</dbReference>
<reference evidence="3 4" key="1">
    <citation type="submission" date="2018-04" db="EMBL/GenBank/DDBJ databases">
        <title>Genomic Encyclopedia of Type Strains, Phase III (KMG-III): the genomes of soil and plant-associated and newly described type strains.</title>
        <authorList>
            <person name="Whitman W."/>
        </authorList>
    </citation>
    <scope>NUCLEOTIDE SEQUENCE [LARGE SCALE GENOMIC DNA]</scope>
    <source>
        <strain evidence="3 4">MA101b</strain>
    </source>
</reference>
<feature type="chain" id="PRO_5015372728" evidence="2">
    <location>
        <begin position="18"/>
        <end position="469"/>
    </location>
</feature>
<protein>
    <submittedName>
        <fullName evidence="3">Multidrug efflux system outer membrane protein</fullName>
    </submittedName>
</protein>
<dbReference type="RefSeq" id="WP_107959732.1">
    <property type="nucleotide sequence ID" value="NZ_QAOG01000008.1"/>
</dbReference>
<dbReference type="Gene3D" id="1.20.1600.10">
    <property type="entry name" value="Outer membrane efflux proteins (OEP)"/>
    <property type="match status" value="1"/>
</dbReference>
<dbReference type="PANTHER" id="PTHR30203:SF32">
    <property type="entry name" value="CATION EFFLUX SYSTEM PROTEIN CUSC"/>
    <property type="match status" value="1"/>
</dbReference>
<keyword evidence="4" id="KW-1185">Reference proteome</keyword>
<dbReference type="Gene3D" id="2.20.200.10">
    <property type="entry name" value="Outer membrane efflux proteins (OEP)"/>
    <property type="match status" value="1"/>
</dbReference>
<dbReference type="PANTHER" id="PTHR30203">
    <property type="entry name" value="OUTER MEMBRANE CATION EFFLUX PROTEIN"/>
    <property type="match status" value="1"/>
</dbReference>
<evidence type="ECO:0000256" key="2">
    <source>
        <dbReference type="RuleBase" id="RU362097"/>
    </source>
</evidence>
<accession>A0A2T5GGL8</accession>
<feature type="signal peptide" evidence="2">
    <location>
        <begin position="1"/>
        <end position="17"/>
    </location>
</feature>
<name>A0A2T5GGL8_9SPHN</name>
<dbReference type="SUPFAM" id="SSF56954">
    <property type="entry name" value="Outer membrane efflux proteins (OEP)"/>
    <property type="match status" value="1"/>
</dbReference>
<evidence type="ECO:0000313" key="3">
    <source>
        <dbReference type="EMBL" id="PTQ58481.1"/>
    </source>
</evidence>
<keyword evidence="2" id="KW-1134">Transmembrane beta strand</keyword>
<keyword evidence="2" id="KW-0812">Transmembrane</keyword>
<comment type="subcellular location">
    <subcellularLocation>
        <location evidence="2">Cell membrane</location>
        <topology evidence="2">Lipid-anchor</topology>
    </subcellularLocation>
</comment>
<dbReference type="InterPro" id="IPR010131">
    <property type="entry name" value="MdtP/NodT-like"/>
</dbReference>